<keyword evidence="3" id="KW-1185">Reference proteome</keyword>
<keyword evidence="1" id="KW-0472">Membrane</keyword>
<sequence>MEIKDINDFSKSWSDEKPAKVYMQFVELLSELKARDLPDHLISFINLSVDKINASTTEGIQLIKLIKQEQNLILKQLEKKMKIVPINYYRNLWLVLGMTVYGLPLGVSIGISIGNIALLGIGLPIGMVIGMAVGLSLDKKALQEGRQLSFEVKD</sequence>
<dbReference type="Proteomes" id="UP000642809">
    <property type="component" value="Unassembled WGS sequence"/>
</dbReference>
<keyword evidence="1" id="KW-0812">Transmembrane</keyword>
<gene>
    <name evidence="2" type="ORF">GCM10008106_00650</name>
</gene>
<evidence type="ECO:0000313" key="3">
    <source>
        <dbReference type="Proteomes" id="UP000642809"/>
    </source>
</evidence>
<comment type="caution">
    <text evidence="2">The sequence shown here is derived from an EMBL/GenBank/DDBJ whole genome shotgun (WGS) entry which is preliminary data.</text>
</comment>
<keyword evidence="1" id="KW-1133">Transmembrane helix</keyword>
<organism evidence="2 3">
    <name type="scientific">Mongoliitalea lutea</name>
    <dbReference type="NCBI Taxonomy" id="849756"/>
    <lineage>
        <taxon>Bacteria</taxon>
        <taxon>Pseudomonadati</taxon>
        <taxon>Bacteroidota</taxon>
        <taxon>Cytophagia</taxon>
        <taxon>Cytophagales</taxon>
        <taxon>Cyclobacteriaceae</taxon>
        <taxon>Mongoliitalea</taxon>
    </lineage>
</organism>
<dbReference type="EMBL" id="BMYF01000001">
    <property type="protein sequence ID" value="GHB23896.1"/>
    <property type="molecule type" value="Genomic_DNA"/>
</dbReference>
<accession>A0A8J3CU25</accession>
<dbReference type="AlphaFoldDB" id="A0A8J3CU25"/>
<evidence type="ECO:0000256" key="1">
    <source>
        <dbReference type="SAM" id="Phobius"/>
    </source>
</evidence>
<reference evidence="2" key="1">
    <citation type="journal article" date="2014" name="Int. J. Syst. Evol. Microbiol.">
        <title>Complete genome sequence of Corynebacterium casei LMG S-19264T (=DSM 44701T), isolated from a smear-ripened cheese.</title>
        <authorList>
            <consortium name="US DOE Joint Genome Institute (JGI-PGF)"/>
            <person name="Walter F."/>
            <person name="Albersmeier A."/>
            <person name="Kalinowski J."/>
            <person name="Ruckert C."/>
        </authorList>
    </citation>
    <scope>NUCLEOTIDE SEQUENCE</scope>
    <source>
        <strain evidence="2">KCTC 23224</strain>
    </source>
</reference>
<name>A0A8J3CU25_9BACT</name>
<protein>
    <submittedName>
        <fullName evidence="2">Uncharacterized protein</fullName>
    </submittedName>
</protein>
<dbReference type="RefSeq" id="WP_189578276.1">
    <property type="nucleotide sequence ID" value="NZ_BMYF01000001.1"/>
</dbReference>
<feature type="transmembrane region" description="Helical" evidence="1">
    <location>
        <begin position="117"/>
        <end position="137"/>
    </location>
</feature>
<evidence type="ECO:0000313" key="2">
    <source>
        <dbReference type="EMBL" id="GHB23896.1"/>
    </source>
</evidence>
<reference evidence="2" key="2">
    <citation type="submission" date="2020-09" db="EMBL/GenBank/DDBJ databases">
        <authorList>
            <person name="Sun Q."/>
            <person name="Kim S."/>
        </authorList>
    </citation>
    <scope>NUCLEOTIDE SEQUENCE</scope>
    <source>
        <strain evidence="2">KCTC 23224</strain>
    </source>
</reference>
<proteinExistence type="predicted"/>
<feature type="transmembrane region" description="Helical" evidence="1">
    <location>
        <begin position="88"/>
        <end position="111"/>
    </location>
</feature>